<evidence type="ECO:0000313" key="5">
    <source>
        <dbReference type="EMBL" id="KAK4224446.1"/>
    </source>
</evidence>
<evidence type="ECO:0000256" key="3">
    <source>
        <dbReference type="ARBA" id="ARBA00023004"/>
    </source>
</evidence>
<dbReference type="InterPro" id="IPR036396">
    <property type="entry name" value="Cyt_P450_sf"/>
</dbReference>
<dbReference type="PRINTS" id="PR00463">
    <property type="entry name" value="EP450I"/>
</dbReference>
<keyword evidence="1 4" id="KW-0349">Heme</keyword>
<dbReference type="SUPFAM" id="SSF48264">
    <property type="entry name" value="Cytochrome P450"/>
    <property type="match status" value="1"/>
</dbReference>
<evidence type="ECO:0000256" key="2">
    <source>
        <dbReference type="ARBA" id="ARBA00022723"/>
    </source>
</evidence>
<dbReference type="EMBL" id="MU865392">
    <property type="protein sequence ID" value="KAK4224446.1"/>
    <property type="molecule type" value="Genomic_DNA"/>
</dbReference>
<keyword evidence="3 4" id="KW-0408">Iron</keyword>
<gene>
    <name evidence="5" type="ORF">QBC38DRAFT_458279</name>
</gene>
<comment type="caution">
    <text evidence="5">The sequence shown here is derived from an EMBL/GenBank/DDBJ whole genome shotgun (WGS) entry which is preliminary data.</text>
</comment>
<evidence type="ECO:0000256" key="4">
    <source>
        <dbReference type="PIRSR" id="PIRSR602401-1"/>
    </source>
</evidence>
<sequence>MVTVFQFTLAAVSTEKSQTYTTNTVGPIFRITRNWVIISDPLEVRRLWQARGPWYRRRWYEMLRFDQPVEIVLSLGDNTAHNNLRSKLLPGYSGKDVDNLYSVVDQRIGDLVSLIERKCISTREEFCPMDLAEKSHFMTLDVISDLAIGKCFQCLNSDRDTFGQIALVSGSLPLVVAMAVVPSSLILLQNPITRALLPKEKLEGVERMMALAQQNAARRYGPKKIEARDMLGSFVDHGLPYTNAWLELFSQIMAGADTTATGIRMTLFYLMTNPESYQKLQEEIDVAVKEGRVSAPVTDEEAKLFGLMPKVCDTEQTVCGMRIPPGTNVCWSAFAVLQNKDVFGVDAECFRPGRWLEEKDTDKLRAMEQVQGLCFATSSKWECLGKGIAQLELNKVFVELLRRFKFSLVDPSNPFRTYDVSLSIQSDMWIKVQRR</sequence>
<reference evidence="5" key="1">
    <citation type="journal article" date="2023" name="Mol. Phylogenet. Evol.">
        <title>Genome-scale phylogeny and comparative genomics of the fungal order Sordariales.</title>
        <authorList>
            <person name="Hensen N."/>
            <person name="Bonometti L."/>
            <person name="Westerberg I."/>
            <person name="Brannstrom I.O."/>
            <person name="Guillou S."/>
            <person name="Cros-Aarteil S."/>
            <person name="Calhoun S."/>
            <person name="Haridas S."/>
            <person name="Kuo A."/>
            <person name="Mondo S."/>
            <person name="Pangilinan J."/>
            <person name="Riley R."/>
            <person name="LaButti K."/>
            <person name="Andreopoulos B."/>
            <person name="Lipzen A."/>
            <person name="Chen C."/>
            <person name="Yan M."/>
            <person name="Daum C."/>
            <person name="Ng V."/>
            <person name="Clum A."/>
            <person name="Steindorff A."/>
            <person name="Ohm R.A."/>
            <person name="Martin F."/>
            <person name="Silar P."/>
            <person name="Natvig D.O."/>
            <person name="Lalanne C."/>
            <person name="Gautier V."/>
            <person name="Ament-Velasquez S.L."/>
            <person name="Kruys A."/>
            <person name="Hutchinson M.I."/>
            <person name="Powell A.J."/>
            <person name="Barry K."/>
            <person name="Miller A.N."/>
            <person name="Grigoriev I.V."/>
            <person name="Debuchy R."/>
            <person name="Gladieux P."/>
            <person name="Hiltunen Thoren M."/>
            <person name="Johannesson H."/>
        </authorList>
    </citation>
    <scope>NUCLEOTIDE SEQUENCE</scope>
    <source>
        <strain evidence="5">CBS 990.96</strain>
    </source>
</reference>
<dbReference type="Proteomes" id="UP001301958">
    <property type="component" value="Unassembled WGS sequence"/>
</dbReference>
<dbReference type="GO" id="GO:0020037">
    <property type="term" value="F:heme binding"/>
    <property type="evidence" value="ECO:0007669"/>
    <property type="project" value="InterPro"/>
</dbReference>
<dbReference type="GO" id="GO:0005506">
    <property type="term" value="F:iron ion binding"/>
    <property type="evidence" value="ECO:0007669"/>
    <property type="project" value="InterPro"/>
</dbReference>
<feature type="binding site" description="axial binding residue" evidence="4">
    <location>
        <position position="383"/>
    </location>
    <ligand>
        <name>heme</name>
        <dbReference type="ChEBI" id="CHEBI:30413"/>
    </ligand>
    <ligandPart>
        <name>Fe</name>
        <dbReference type="ChEBI" id="CHEBI:18248"/>
    </ligandPart>
</feature>
<evidence type="ECO:0000256" key="1">
    <source>
        <dbReference type="ARBA" id="ARBA00022617"/>
    </source>
</evidence>
<dbReference type="PANTHER" id="PTHR24305:SF168">
    <property type="entry name" value="P450, PUTATIVE (EUROFUNG)-RELATED"/>
    <property type="match status" value="1"/>
</dbReference>
<evidence type="ECO:0000313" key="6">
    <source>
        <dbReference type="Proteomes" id="UP001301958"/>
    </source>
</evidence>
<dbReference type="InterPro" id="IPR050121">
    <property type="entry name" value="Cytochrome_P450_monoxygenase"/>
</dbReference>
<dbReference type="Pfam" id="PF00067">
    <property type="entry name" value="p450"/>
    <property type="match status" value="2"/>
</dbReference>
<name>A0AAN7GQ98_9PEZI</name>
<dbReference type="InterPro" id="IPR001128">
    <property type="entry name" value="Cyt_P450"/>
</dbReference>
<dbReference type="GO" id="GO:0016705">
    <property type="term" value="F:oxidoreductase activity, acting on paired donors, with incorporation or reduction of molecular oxygen"/>
    <property type="evidence" value="ECO:0007669"/>
    <property type="project" value="InterPro"/>
</dbReference>
<organism evidence="5 6">
    <name type="scientific">Podospora fimiseda</name>
    <dbReference type="NCBI Taxonomy" id="252190"/>
    <lineage>
        <taxon>Eukaryota</taxon>
        <taxon>Fungi</taxon>
        <taxon>Dikarya</taxon>
        <taxon>Ascomycota</taxon>
        <taxon>Pezizomycotina</taxon>
        <taxon>Sordariomycetes</taxon>
        <taxon>Sordariomycetidae</taxon>
        <taxon>Sordariales</taxon>
        <taxon>Podosporaceae</taxon>
        <taxon>Podospora</taxon>
    </lineage>
</organism>
<dbReference type="GO" id="GO:0004497">
    <property type="term" value="F:monooxygenase activity"/>
    <property type="evidence" value="ECO:0007669"/>
    <property type="project" value="InterPro"/>
</dbReference>
<dbReference type="PANTHER" id="PTHR24305">
    <property type="entry name" value="CYTOCHROME P450"/>
    <property type="match status" value="1"/>
</dbReference>
<comment type="cofactor">
    <cofactor evidence="4">
        <name>heme</name>
        <dbReference type="ChEBI" id="CHEBI:30413"/>
    </cofactor>
</comment>
<dbReference type="AlphaFoldDB" id="A0AAN7GQ98"/>
<dbReference type="InterPro" id="IPR002401">
    <property type="entry name" value="Cyt_P450_E_grp-I"/>
</dbReference>
<accession>A0AAN7GQ98</accession>
<keyword evidence="6" id="KW-1185">Reference proteome</keyword>
<proteinExistence type="predicted"/>
<protein>
    <submittedName>
        <fullName evidence="5">Cytochrome P450 E-class, group I</fullName>
    </submittedName>
</protein>
<dbReference type="Gene3D" id="1.10.630.10">
    <property type="entry name" value="Cytochrome P450"/>
    <property type="match status" value="1"/>
</dbReference>
<keyword evidence="2 4" id="KW-0479">Metal-binding</keyword>
<reference evidence="5" key="2">
    <citation type="submission" date="2023-05" db="EMBL/GenBank/DDBJ databases">
        <authorList>
            <consortium name="Lawrence Berkeley National Laboratory"/>
            <person name="Steindorff A."/>
            <person name="Hensen N."/>
            <person name="Bonometti L."/>
            <person name="Westerberg I."/>
            <person name="Brannstrom I.O."/>
            <person name="Guillou S."/>
            <person name="Cros-Aarteil S."/>
            <person name="Calhoun S."/>
            <person name="Haridas S."/>
            <person name="Kuo A."/>
            <person name="Mondo S."/>
            <person name="Pangilinan J."/>
            <person name="Riley R."/>
            <person name="Labutti K."/>
            <person name="Andreopoulos B."/>
            <person name="Lipzen A."/>
            <person name="Chen C."/>
            <person name="Yanf M."/>
            <person name="Daum C."/>
            <person name="Ng V."/>
            <person name="Clum A."/>
            <person name="Ohm R."/>
            <person name="Martin F."/>
            <person name="Silar P."/>
            <person name="Natvig D."/>
            <person name="Lalanne C."/>
            <person name="Gautier V."/>
            <person name="Ament-Velasquez S.L."/>
            <person name="Kruys A."/>
            <person name="Hutchinson M.I."/>
            <person name="Powell A.J."/>
            <person name="Barry K."/>
            <person name="Miller A.N."/>
            <person name="Grigoriev I.V."/>
            <person name="Debuchy R."/>
            <person name="Gladieux P."/>
            <person name="Thoren M.H."/>
            <person name="Johannesson H."/>
        </authorList>
    </citation>
    <scope>NUCLEOTIDE SEQUENCE</scope>
    <source>
        <strain evidence="5">CBS 990.96</strain>
    </source>
</reference>